<dbReference type="PANTHER" id="PTHR43479">
    <property type="entry name" value="ACREF/ENVCD OPERON REPRESSOR-RELATED"/>
    <property type="match status" value="1"/>
</dbReference>
<dbReference type="Gene3D" id="1.10.357.10">
    <property type="entry name" value="Tetracycline Repressor, domain 2"/>
    <property type="match status" value="1"/>
</dbReference>
<dbReference type="PANTHER" id="PTHR43479:SF11">
    <property type="entry name" value="ACREF_ENVCD OPERON REPRESSOR-RELATED"/>
    <property type="match status" value="1"/>
</dbReference>
<reference evidence="4 5" key="1">
    <citation type="submission" date="2019-06" db="EMBL/GenBank/DDBJ databases">
        <title>Complete genome sequence of Antarcticibacterium flavum KCTC 52984T from an Antarctic marine sediment.</title>
        <authorList>
            <person name="Lee Y.M."/>
            <person name="Shin S.C."/>
        </authorList>
    </citation>
    <scope>NUCLEOTIDE SEQUENCE [LARGE SCALE GENOMIC DNA]</scope>
    <source>
        <strain evidence="4 5">KCTC 52984</strain>
    </source>
</reference>
<organism evidence="4 5">
    <name type="scientific">Antarcticibacterium flavum</name>
    <dbReference type="NCBI Taxonomy" id="2058175"/>
    <lineage>
        <taxon>Bacteria</taxon>
        <taxon>Pseudomonadati</taxon>
        <taxon>Bacteroidota</taxon>
        <taxon>Flavobacteriia</taxon>
        <taxon>Flavobacteriales</taxon>
        <taxon>Flavobacteriaceae</taxon>
        <taxon>Antarcticibacterium</taxon>
    </lineage>
</organism>
<gene>
    <name evidence="4" type="ORF">FHG64_11090</name>
</gene>
<evidence type="ECO:0000313" key="4">
    <source>
        <dbReference type="EMBL" id="QCY69900.1"/>
    </source>
</evidence>
<dbReference type="PROSITE" id="PS50977">
    <property type="entry name" value="HTH_TETR_2"/>
    <property type="match status" value="1"/>
</dbReference>
<keyword evidence="1 2" id="KW-0238">DNA-binding</keyword>
<dbReference type="OrthoDB" id="881297at2"/>
<evidence type="ECO:0000256" key="1">
    <source>
        <dbReference type="ARBA" id="ARBA00023125"/>
    </source>
</evidence>
<dbReference type="InterPro" id="IPR009057">
    <property type="entry name" value="Homeodomain-like_sf"/>
</dbReference>
<keyword evidence="5" id="KW-1185">Reference proteome</keyword>
<evidence type="ECO:0000259" key="3">
    <source>
        <dbReference type="PROSITE" id="PS50977"/>
    </source>
</evidence>
<dbReference type="Proteomes" id="UP000309016">
    <property type="component" value="Chromosome"/>
</dbReference>
<feature type="DNA-binding region" description="H-T-H motif" evidence="2">
    <location>
        <begin position="22"/>
        <end position="41"/>
    </location>
</feature>
<dbReference type="InterPro" id="IPR050624">
    <property type="entry name" value="HTH-type_Tx_Regulator"/>
</dbReference>
<feature type="domain" description="HTH tetR-type" evidence="3">
    <location>
        <begin position="1"/>
        <end position="59"/>
    </location>
</feature>
<protein>
    <submittedName>
        <fullName evidence="4">TetR/AcrR family transcriptional regulator</fullName>
    </submittedName>
</protein>
<evidence type="ECO:0000313" key="5">
    <source>
        <dbReference type="Proteomes" id="UP000309016"/>
    </source>
</evidence>
<dbReference type="KEGG" id="afla:FHG64_11090"/>
<dbReference type="SUPFAM" id="SSF46689">
    <property type="entry name" value="Homeodomain-like"/>
    <property type="match status" value="1"/>
</dbReference>
<sequence length="200" mass="23441">MKKEITYTAADLFLNLGFKSVTMDDIANKMGISKKTIYAHFPTKSKLVEATTYHLLETIDKGIEEIRKKDLNPIAELFEIKKFVMHHLKDEKSSPQFQLNKYYPRVYEDVQKHHLHTMHCSIADNLEKGINGGYYRQSIPVDFISKFYFVGMMAIKNNEVFPVTKYSMRELTENYLEYHLRAIVTPKGFEKLKEFLTIVD</sequence>
<accession>A0A5B7X3R4</accession>
<name>A0A5B7X3R4_9FLAO</name>
<dbReference type="InterPro" id="IPR001647">
    <property type="entry name" value="HTH_TetR"/>
</dbReference>
<dbReference type="EMBL" id="CP040812">
    <property type="protein sequence ID" value="QCY69900.1"/>
    <property type="molecule type" value="Genomic_DNA"/>
</dbReference>
<dbReference type="PRINTS" id="PR00455">
    <property type="entry name" value="HTHTETR"/>
</dbReference>
<dbReference type="GO" id="GO:0003677">
    <property type="term" value="F:DNA binding"/>
    <property type="evidence" value="ECO:0007669"/>
    <property type="project" value="UniProtKB-UniRule"/>
</dbReference>
<evidence type="ECO:0000256" key="2">
    <source>
        <dbReference type="PROSITE-ProRule" id="PRU00335"/>
    </source>
</evidence>
<dbReference type="Pfam" id="PF00440">
    <property type="entry name" value="TetR_N"/>
    <property type="match status" value="1"/>
</dbReference>
<dbReference type="RefSeq" id="WP_139066464.1">
    <property type="nucleotide sequence ID" value="NZ_CP040812.1"/>
</dbReference>
<dbReference type="AlphaFoldDB" id="A0A5B7X3R4"/>
<proteinExistence type="predicted"/>